<name>S2JX50_MUCC1</name>
<dbReference type="EMBL" id="KE123896">
    <property type="protein sequence ID" value="EPB93047.1"/>
    <property type="molecule type" value="Genomic_DNA"/>
</dbReference>
<gene>
    <name evidence="2" type="ORF">HMPREF1544_00121</name>
</gene>
<dbReference type="eggNOG" id="ENOG502RCPM">
    <property type="taxonomic scope" value="Eukaryota"/>
</dbReference>
<dbReference type="AlphaFoldDB" id="S2JX50"/>
<organism evidence="2 3">
    <name type="scientific">Mucor circinelloides f. circinelloides (strain 1006PhL)</name>
    <name type="common">Mucormycosis agent</name>
    <name type="synonym">Calyptromyces circinelloides</name>
    <dbReference type="NCBI Taxonomy" id="1220926"/>
    <lineage>
        <taxon>Eukaryota</taxon>
        <taxon>Fungi</taxon>
        <taxon>Fungi incertae sedis</taxon>
        <taxon>Mucoromycota</taxon>
        <taxon>Mucoromycotina</taxon>
        <taxon>Mucoromycetes</taxon>
        <taxon>Mucorales</taxon>
        <taxon>Mucorineae</taxon>
        <taxon>Mucoraceae</taxon>
        <taxon>Mucor</taxon>
    </lineage>
</organism>
<keyword evidence="3" id="KW-1185">Reference proteome</keyword>
<accession>S2JX50</accession>
<dbReference type="OrthoDB" id="2288332at2759"/>
<reference evidence="3" key="1">
    <citation type="submission" date="2013-05" db="EMBL/GenBank/DDBJ databases">
        <title>The Genome sequence of Mucor circinelloides f. circinelloides 1006PhL.</title>
        <authorList>
            <consortium name="The Broad Institute Genomics Platform"/>
            <person name="Cuomo C."/>
            <person name="Earl A."/>
            <person name="Findley K."/>
            <person name="Lee S.C."/>
            <person name="Walker B."/>
            <person name="Young S."/>
            <person name="Zeng Q."/>
            <person name="Gargeya S."/>
            <person name="Fitzgerald M."/>
            <person name="Haas B."/>
            <person name="Abouelleil A."/>
            <person name="Allen A.W."/>
            <person name="Alvarado L."/>
            <person name="Arachchi H.M."/>
            <person name="Berlin A.M."/>
            <person name="Chapman S.B."/>
            <person name="Gainer-Dewar J."/>
            <person name="Goldberg J."/>
            <person name="Griggs A."/>
            <person name="Gujja S."/>
            <person name="Hansen M."/>
            <person name="Howarth C."/>
            <person name="Imamovic A."/>
            <person name="Ireland A."/>
            <person name="Larimer J."/>
            <person name="McCowan C."/>
            <person name="Murphy C."/>
            <person name="Pearson M."/>
            <person name="Poon T.W."/>
            <person name="Priest M."/>
            <person name="Roberts A."/>
            <person name="Saif S."/>
            <person name="Shea T."/>
            <person name="Sisk P."/>
            <person name="Sykes S."/>
            <person name="Wortman J."/>
            <person name="Nusbaum C."/>
            <person name="Birren B."/>
        </authorList>
    </citation>
    <scope>NUCLEOTIDE SEQUENCE [LARGE SCALE GENOMIC DNA]</scope>
    <source>
        <strain evidence="3">1006PhL</strain>
    </source>
</reference>
<dbReference type="Proteomes" id="UP000014254">
    <property type="component" value="Unassembled WGS sequence"/>
</dbReference>
<sequence length="264" mass="30302">MRGIHDLEKHALAKGISIETCIEKRDQQKYATKNNRSLKAIYDQPRKQHLINLLRRKKRITLYNNPTSTRRTTDKLKKLPAGASAKFQATQKKIEAFRDVNAQYEVNSIATLGKYAKSALISIEKYKEINSENEEDDDEQEEDDNEQEENADEQVMNNEQESEEHLLNKLRAMAKKRILNGTIPLSESLNIRKTKGLSSVLINKAVELLRQSRMDSEDMELMKLIKFINQNVSEAEANSVINAHPWLSLMAKSSKAALGHSYRY</sequence>
<evidence type="ECO:0000313" key="2">
    <source>
        <dbReference type="EMBL" id="EPB93047.1"/>
    </source>
</evidence>
<protein>
    <submittedName>
        <fullName evidence="2">Uncharacterized protein</fullName>
    </submittedName>
</protein>
<dbReference type="VEuPathDB" id="FungiDB:HMPREF1544_00121"/>
<feature type="compositionally biased region" description="Acidic residues" evidence="1">
    <location>
        <begin position="131"/>
        <end position="152"/>
    </location>
</feature>
<dbReference type="InParanoid" id="S2JX50"/>
<proteinExistence type="predicted"/>
<feature type="region of interest" description="Disordered" evidence="1">
    <location>
        <begin position="128"/>
        <end position="162"/>
    </location>
</feature>
<evidence type="ECO:0000256" key="1">
    <source>
        <dbReference type="SAM" id="MobiDB-lite"/>
    </source>
</evidence>
<evidence type="ECO:0000313" key="3">
    <source>
        <dbReference type="Proteomes" id="UP000014254"/>
    </source>
</evidence>